<dbReference type="EMBL" id="JBFMKM010000004">
    <property type="protein sequence ID" value="KAL1306425.1"/>
    <property type="molecule type" value="Genomic_DNA"/>
</dbReference>
<dbReference type="Pfam" id="PF00141">
    <property type="entry name" value="peroxidase"/>
    <property type="match status" value="1"/>
</dbReference>
<dbReference type="EC" id="1.11.1.-" evidence="8"/>
<feature type="chain" id="PRO_5045013656" description="Peroxidase" evidence="8">
    <location>
        <begin position="22"/>
        <end position="369"/>
    </location>
</feature>
<evidence type="ECO:0000259" key="9">
    <source>
        <dbReference type="PROSITE" id="PS50873"/>
    </source>
</evidence>
<dbReference type="PROSITE" id="PS50873">
    <property type="entry name" value="PEROXIDASE_4"/>
    <property type="match status" value="1"/>
</dbReference>
<dbReference type="InterPro" id="IPR019794">
    <property type="entry name" value="Peroxidases_AS"/>
</dbReference>
<dbReference type="SUPFAM" id="SSF48113">
    <property type="entry name" value="Heme-dependent peroxidases"/>
    <property type="match status" value="1"/>
</dbReference>
<proteinExistence type="inferred from homology"/>
<reference evidence="10 11" key="1">
    <citation type="submission" date="2024-07" db="EMBL/GenBank/DDBJ databases">
        <title>Draft sequence of the Neodothiora populina.</title>
        <authorList>
            <person name="Drown D.D."/>
            <person name="Schuette U.S."/>
            <person name="Buechlein A.B."/>
            <person name="Rusch D.R."/>
            <person name="Winton L.W."/>
            <person name="Adams G.A."/>
        </authorList>
    </citation>
    <scope>NUCLEOTIDE SEQUENCE [LARGE SCALE GENOMIC DNA]</scope>
    <source>
        <strain evidence="10 11">CPC 39397</strain>
    </source>
</reference>
<sequence length="369" mass="38817">MHLSTYFFVTVLSALPLHVAAFPAMGSLAKRIAASGDDGVEDRQLIGDLKQGITSPTGQTIANILLGNEPGESNVAGYKPALLGTAACKADTCCVWSYVSKAMTLAFTGPTGRCNSLARAAIRLGFHDAGTWSSSLAAAGQDFGGADGSIALAPSEAGRADNAGLGPIIQQAQIWSKLFGVGVADLIQFAAKHAVVTCPLGPRTRVFVGRIDSSKASPEGLMPSVTMSTDAIIALFQDKTISPHNLTALLGAHSASQQFTVDKSKSGQSQDSTPGVWDVAFYNETLQATAPKKVFQFDSDRRLSVDSRMNDEWTAFVGDQSHWNDDYAAAYVRLSLLGVNNINNLTECTKVLPAARPTYNGASIPGLFG</sequence>
<evidence type="ECO:0000256" key="8">
    <source>
        <dbReference type="RuleBase" id="RU363051"/>
    </source>
</evidence>
<dbReference type="GeneID" id="95978825"/>
<keyword evidence="7" id="KW-0408">Iron</keyword>
<dbReference type="Proteomes" id="UP001562354">
    <property type="component" value="Unassembled WGS sequence"/>
</dbReference>
<dbReference type="PROSITE" id="PS00436">
    <property type="entry name" value="PEROXIDASE_2"/>
    <property type="match status" value="1"/>
</dbReference>
<dbReference type="InterPro" id="IPR044831">
    <property type="entry name" value="Ccp1-like"/>
</dbReference>
<evidence type="ECO:0000256" key="1">
    <source>
        <dbReference type="ARBA" id="ARBA00003917"/>
    </source>
</evidence>
<protein>
    <recommendedName>
        <fullName evidence="8">Peroxidase</fullName>
        <ecNumber evidence="8">1.11.1.-</ecNumber>
    </recommendedName>
</protein>
<keyword evidence="5" id="KW-0479">Metal-binding</keyword>
<dbReference type="InterPro" id="IPR002016">
    <property type="entry name" value="Haem_peroxidase"/>
</dbReference>
<comment type="caution">
    <text evidence="10">The sequence shown here is derived from an EMBL/GenBank/DDBJ whole genome shotgun (WGS) entry which is preliminary data.</text>
</comment>
<keyword evidence="8" id="KW-0732">Signal</keyword>
<name>A0ABR3PK38_9PEZI</name>
<dbReference type="RefSeq" id="XP_069202697.1">
    <property type="nucleotide sequence ID" value="XM_069347791.1"/>
</dbReference>
<dbReference type="PANTHER" id="PTHR31356">
    <property type="entry name" value="THYLAKOID LUMENAL 29 KDA PROTEIN, CHLOROPLASTIC-RELATED"/>
    <property type="match status" value="1"/>
</dbReference>
<comment type="similarity">
    <text evidence="2">Belongs to the peroxidase family. Cytochrome c peroxidase subfamily.</text>
</comment>
<keyword evidence="3 8" id="KW-0575">Peroxidase</keyword>
<keyword evidence="6 8" id="KW-0560">Oxidoreductase</keyword>
<dbReference type="Gene3D" id="1.10.420.10">
    <property type="entry name" value="Peroxidase, domain 2"/>
    <property type="match status" value="1"/>
</dbReference>
<keyword evidence="4" id="KW-0349">Heme</keyword>
<evidence type="ECO:0000256" key="2">
    <source>
        <dbReference type="ARBA" id="ARBA00005997"/>
    </source>
</evidence>
<evidence type="ECO:0000256" key="4">
    <source>
        <dbReference type="ARBA" id="ARBA00022617"/>
    </source>
</evidence>
<organism evidence="10 11">
    <name type="scientific">Neodothiora populina</name>
    <dbReference type="NCBI Taxonomy" id="2781224"/>
    <lineage>
        <taxon>Eukaryota</taxon>
        <taxon>Fungi</taxon>
        <taxon>Dikarya</taxon>
        <taxon>Ascomycota</taxon>
        <taxon>Pezizomycotina</taxon>
        <taxon>Dothideomycetes</taxon>
        <taxon>Dothideomycetidae</taxon>
        <taxon>Dothideales</taxon>
        <taxon>Dothioraceae</taxon>
        <taxon>Neodothiora</taxon>
    </lineage>
</organism>
<feature type="domain" description="Plant heme peroxidase family profile" evidence="9">
    <location>
        <begin position="181"/>
        <end position="254"/>
    </location>
</feature>
<evidence type="ECO:0000256" key="6">
    <source>
        <dbReference type="ARBA" id="ARBA00023002"/>
    </source>
</evidence>
<dbReference type="InterPro" id="IPR010255">
    <property type="entry name" value="Haem_peroxidase_sf"/>
</dbReference>
<gene>
    <name evidence="10" type="ORF">AAFC00_005126</name>
</gene>
<dbReference type="InterPro" id="IPR002207">
    <property type="entry name" value="Peroxidase_I"/>
</dbReference>
<accession>A0ABR3PK38</accession>
<feature type="signal peptide" evidence="8">
    <location>
        <begin position="1"/>
        <end position="21"/>
    </location>
</feature>
<comment type="function">
    <text evidence="1">Destroys radicals which are normally produced within the cells and which are toxic to biological systems.</text>
</comment>
<dbReference type="Gene3D" id="1.10.520.10">
    <property type="match status" value="1"/>
</dbReference>
<dbReference type="PRINTS" id="PR00459">
    <property type="entry name" value="ASPEROXIDASE"/>
</dbReference>
<evidence type="ECO:0000313" key="10">
    <source>
        <dbReference type="EMBL" id="KAL1306425.1"/>
    </source>
</evidence>
<evidence type="ECO:0000256" key="3">
    <source>
        <dbReference type="ARBA" id="ARBA00022559"/>
    </source>
</evidence>
<evidence type="ECO:0000256" key="7">
    <source>
        <dbReference type="ARBA" id="ARBA00023004"/>
    </source>
</evidence>
<evidence type="ECO:0000313" key="11">
    <source>
        <dbReference type="Proteomes" id="UP001562354"/>
    </source>
</evidence>
<dbReference type="PANTHER" id="PTHR31356:SF66">
    <property type="entry name" value="CATALASE-PEROXIDASE"/>
    <property type="match status" value="1"/>
</dbReference>
<evidence type="ECO:0000256" key="5">
    <source>
        <dbReference type="ARBA" id="ARBA00022723"/>
    </source>
</evidence>
<keyword evidence="11" id="KW-1185">Reference proteome</keyword>
<dbReference type="PRINTS" id="PR00458">
    <property type="entry name" value="PEROXIDASE"/>
</dbReference>